<keyword evidence="3" id="KW-1185">Reference proteome</keyword>
<protein>
    <recommendedName>
        <fullName evidence="4">F-box domain-containing protein</fullName>
    </recommendedName>
</protein>
<evidence type="ECO:0000313" key="3">
    <source>
        <dbReference type="Proteomes" id="UP000305067"/>
    </source>
</evidence>
<feature type="compositionally biased region" description="Low complexity" evidence="1">
    <location>
        <begin position="183"/>
        <end position="199"/>
    </location>
</feature>
<sequence length="603" mass="66977">MRPAEEPGDLPEVLIYRILGYLCHLPLSLTAAWNAQASSILYATVSFDSGKDTILNVNLRDRENIQTLAGQLGSAVENPQYARHVRELRVSGYLPDILPAQSKLVPLLTRALKTFLNLERISISPRMYNERMFDEFVRVLCGVSPEEQAEDESKEDRELGPGARAELGAIAEDEEAEEKDAIIDQANPPSSLPSRSSTPILGAEPPRSDNATSSIPTHTAQSPSPRPALSSSPATQPLPFLRSLELNQSCTNTTSKVSSLLRLTTLSELSLVNPTRVLLQSLPEWLEALKPNLKELHLCGDCGSITPGVLRSFAPRLDSLEAFSLGVSFSLTHRDVFKFLGTDAMRDVRRLRLAYYAQMTRPPPCPLLHSLTSLIIIKQNPSPTNYEFNLFNRFLRPIIDASPVLETVRVLGKVWGAFGLATVGESREEGAEPLDDDDEFGGIGLLANPLIVHLGFRAAMMMRRDIPHTLRCIDLRTAFVSVNVLQDFTQRASDFRLSEFRVCTTKDILIPKVFQSVFPVSRRFRLIEIIIAHSKPNRVRELINDGENVRPLFFPENSHLSESQDPGSRNGLAVRTLILSGRDGAQVLAKDARPRLAVFQQCY</sequence>
<accession>A0A5C3Q8F8</accession>
<evidence type="ECO:0000256" key="1">
    <source>
        <dbReference type="SAM" id="MobiDB-lite"/>
    </source>
</evidence>
<dbReference type="InterPro" id="IPR032675">
    <property type="entry name" value="LRR_dom_sf"/>
</dbReference>
<evidence type="ECO:0000313" key="2">
    <source>
        <dbReference type="EMBL" id="TFK97856.1"/>
    </source>
</evidence>
<dbReference type="SUPFAM" id="SSF52047">
    <property type="entry name" value="RNI-like"/>
    <property type="match status" value="1"/>
</dbReference>
<feature type="region of interest" description="Disordered" evidence="1">
    <location>
        <begin position="183"/>
        <end position="236"/>
    </location>
</feature>
<organism evidence="2 3">
    <name type="scientific">Pterulicium gracile</name>
    <dbReference type="NCBI Taxonomy" id="1884261"/>
    <lineage>
        <taxon>Eukaryota</taxon>
        <taxon>Fungi</taxon>
        <taxon>Dikarya</taxon>
        <taxon>Basidiomycota</taxon>
        <taxon>Agaricomycotina</taxon>
        <taxon>Agaricomycetes</taxon>
        <taxon>Agaricomycetidae</taxon>
        <taxon>Agaricales</taxon>
        <taxon>Pleurotineae</taxon>
        <taxon>Pterulaceae</taxon>
        <taxon>Pterulicium</taxon>
    </lineage>
</organism>
<dbReference type="EMBL" id="ML178844">
    <property type="protein sequence ID" value="TFK97856.1"/>
    <property type="molecule type" value="Genomic_DNA"/>
</dbReference>
<dbReference type="Gene3D" id="3.80.10.10">
    <property type="entry name" value="Ribonuclease Inhibitor"/>
    <property type="match status" value="1"/>
</dbReference>
<proteinExistence type="predicted"/>
<dbReference type="Proteomes" id="UP000305067">
    <property type="component" value="Unassembled WGS sequence"/>
</dbReference>
<dbReference type="AlphaFoldDB" id="A0A5C3Q8F8"/>
<evidence type="ECO:0008006" key="4">
    <source>
        <dbReference type="Google" id="ProtNLM"/>
    </source>
</evidence>
<dbReference type="OrthoDB" id="3264508at2759"/>
<name>A0A5C3Q8F8_9AGAR</name>
<gene>
    <name evidence="2" type="ORF">BDV98DRAFT_585383</name>
</gene>
<reference evidence="2 3" key="1">
    <citation type="journal article" date="2019" name="Nat. Ecol. Evol.">
        <title>Megaphylogeny resolves global patterns of mushroom evolution.</title>
        <authorList>
            <person name="Varga T."/>
            <person name="Krizsan K."/>
            <person name="Foldi C."/>
            <person name="Dima B."/>
            <person name="Sanchez-Garcia M."/>
            <person name="Sanchez-Ramirez S."/>
            <person name="Szollosi G.J."/>
            <person name="Szarkandi J.G."/>
            <person name="Papp V."/>
            <person name="Albert L."/>
            <person name="Andreopoulos W."/>
            <person name="Angelini C."/>
            <person name="Antonin V."/>
            <person name="Barry K.W."/>
            <person name="Bougher N.L."/>
            <person name="Buchanan P."/>
            <person name="Buyck B."/>
            <person name="Bense V."/>
            <person name="Catcheside P."/>
            <person name="Chovatia M."/>
            <person name="Cooper J."/>
            <person name="Damon W."/>
            <person name="Desjardin D."/>
            <person name="Finy P."/>
            <person name="Geml J."/>
            <person name="Haridas S."/>
            <person name="Hughes K."/>
            <person name="Justo A."/>
            <person name="Karasinski D."/>
            <person name="Kautmanova I."/>
            <person name="Kiss B."/>
            <person name="Kocsube S."/>
            <person name="Kotiranta H."/>
            <person name="LaButti K.M."/>
            <person name="Lechner B.E."/>
            <person name="Liimatainen K."/>
            <person name="Lipzen A."/>
            <person name="Lukacs Z."/>
            <person name="Mihaltcheva S."/>
            <person name="Morgado L.N."/>
            <person name="Niskanen T."/>
            <person name="Noordeloos M.E."/>
            <person name="Ohm R.A."/>
            <person name="Ortiz-Santana B."/>
            <person name="Ovrebo C."/>
            <person name="Racz N."/>
            <person name="Riley R."/>
            <person name="Savchenko A."/>
            <person name="Shiryaev A."/>
            <person name="Soop K."/>
            <person name="Spirin V."/>
            <person name="Szebenyi C."/>
            <person name="Tomsovsky M."/>
            <person name="Tulloss R.E."/>
            <person name="Uehling J."/>
            <person name="Grigoriev I.V."/>
            <person name="Vagvolgyi C."/>
            <person name="Papp T."/>
            <person name="Martin F.M."/>
            <person name="Miettinen O."/>
            <person name="Hibbett D.S."/>
            <person name="Nagy L.G."/>
        </authorList>
    </citation>
    <scope>NUCLEOTIDE SEQUENCE [LARGE SCALE GENOMIC DNA]</scope>
    <source>
        <strain evidence="2 3">CBS 309.79</strain>
    </source>
</reference>
<feature type="compositionally biased region" description="Polar residues" evidence="1">
    <location>
        <begin position="209"/>
        <end position="219"/>
    </location>
</feature>
<feature type="compositionally biased region" description="Low complexity" evidence="1">
    <location>
        <begin position="220"/>
        <end position="234"/>
    </location>
</feature>